<dbReference type="PANTHER" id="PTHR43737:SF1">
    <property type="entry name" value="DUF1501 DOMAIN-CONTAINING PROTEIN"/>
    <property type="match status" value="1"/>
</dbReference>
<dbReference type="Pfam" id="PF07394">
    <property type="entry name" value="DUF1501"/>
    <property type="match status" value="1"/>
</dbReference>
<dbReference type="InterPro" id="IPR010869">
    <property type="entry name" value="DUF1501"/>
</dbReference>
<dbReference type="EMBL" id="BOMG01000014">
    <property type="protein sequence ID" value="GID52286.1"/>
    <property type="molecule type" value="Genomic_DNA"/>
</dbReference>
<keyword evidence="2" id="KW-1185">Reference proteome</keyword>
<dbReference type="RefSeq" id="WP_203793096.1">
    <property type="nucleotide sequence ID" value="NZ_BAAAQE010000054.1"/>
</dbReference>
<reference evidence="1 2" key="1">
    <citation type="submission" date="2021-01" db="EMBL/GenBank/DDBJ databases">
        <title>Whole genome shotgun sequence of Actinoplanes couchii NBRC 106145.</title>
        <authorList>
            <person name="Komaki H."/>
            <person name="Tamura T."/>
        </authorList>
    </citation>
    <scope>NUCLEOTIDE SEQUENCE [LARGE SCALE GENOMIC DNA]</scope>
    <source>
        <strain evidence="1 2">NBRC 106145</strain>
    </source>
</reference>
<organism evidence="1 2">
    <name type="scientific">Actinoplanes couchii</name>
    <dbReference type="NCBI Taxonomy" id="403638"/>
    <lineage>
        <taxon>Bacteria</taxon>
        <taxon>Bacillati</taxon>
        <taxon>Actinomycetota</taxon>
        <taxon>Actinomycetes</taxon>
        <taxon>Micromonosporales</taxon>
        <taxon>Micromonosporaceae</taxon>
        <taxon>Actinoplanes</taxon>
    </lineage>
</organism>
<protein>
    <recommendedName>
        <fullName evidence="3">DUF1501 domain-containing protein</fullName>
    </recommendedName>
</protein>
<dbReference type="PROSITE" id="PS51318">
    <property type="entry name" value="TAT"/>
    <property type="match status" value="1"/>
</dbReference>
<gene>
    <name evidence="1" type="ORF">Aco03nite_006900</name>
</gene>
<evidence type="ECO:0000313" key="2">
    <source>
        <dbReference type="Proteomes" id="UP000612282"/>
    </source>
</evidence>
<evidence type="ECO:0000313" key="1">
    <source>
        <dbReference type="EMBL" id="GID52286.1"/>
    </source>
</evidence>
<comment type="caution">
    <text evidence="1">The sequence shown here is derived from an EMBL/GenBank/DDBJ whole genome shotgun (WGS) entry which is preliminary data.</text>
</comment>
<accession>A0ABQ3X1C9</accession>
<sequence>MTAAANLCSRRGLLAGAGAGALLAGTRLSFAAGRYTGDTLVVVSLRGGFDGLTAFAPIGDQDYYRARPGIAVPRSRVIAGDGMFGLHPALAPLLPHWRAGRLAAVHAVGQQNANRSHFAAMEAMENAAPGSAIRSGWLDRMIGVTGAAGPLSAVSMGDARPARLMAGPANDVSMRAVDDFHLAADGKRPIAAALRAMYADQPAVLAGPARAADRALNATGRIIGGYRPANGARYPNTDLGDALRDVARLIRAGSGLVTAAVDCGDWDMHEGLGAAVQGQRMYDDLAALAAALGAFATDLGEWTMRNVTVLTVSEFGRRVAENGSRGTDHGHGNAMLLLGGGIRGGRVYTRWPGLGPDDLADGDLAVTADYRSVIGEILQRRCGVGALSEVFPGGVQPSDFGLCIAR</sequence>
<dbReference type="PANTHER" id="PTHR43737">
    <property type="entry name" value="BLL7424 PROTEIN"/>
    <property type="match status" value="1"/>
</dbReference>
<name>A0ABQ3X1C9_9ACTN</name>
<dbReference type="Proteomes" id="UP000612282">
    <property type="component" value="Unassembled WGS sequence"/>
</dbReference>
<proteinExistence type="predicted"/>
<dbReference type="InterPro" id="IPR006311">
    <property type="entry name" value="TAT_signal"/>
</dbReference>
<evidence type="ECO:0008006" key="3">
    <source>
        <dbReference type="Google" id="ProtNLM"/>
    </source>
</evidence>